<dbReference type="Gene3D" id="1.50.40.10">
    <property type="entry name" value="Mitochondrial carrier domain"/>
    <property type="match status" value="1"/>
</dbReference>
<dbReference type="PROSITE" id="PS50920">
    <property type="entry name" value="SOLCAR"/>
    <property type="match status" value="3"/>
</dbReference>
<keyword evidence="3 11" id="KW-0813">Transport</keyword>
<evidence type="ECO:0008006" key="15">
    <source>
        <dbReference type="Google" id="ProtNLM"/>
    </source>
</evidence>
<sequence>MSALPERKEQDLFYVWIVASVSGFNSEIVTYPLDLVKTRLQVQGETAKSGKEALGEGPQRGFVQTTVGVVREEGFFKLWKGMSAAWLRQFLYSGVRIVSYKYIKNKLIAVNPPEKGSQFPIWKSAMCGATAGGFAQWIASPADLVKVQLMMEGKRQMMGLPPRVNGIMDAFIKTWNSGGVRALWKGAVPCVQRAALVNLGDLTAYDSTKRALLKHTSLPDALLVHFLASSVAGFFAALLGTPADVIKTRVMNQPFDEKGSGILYKNSLECLKKTVGEEGFAALYKGFLPIYLRMAPWSVTFWITFEQAMVMLGQDTW</sequence>
<evidence type="ECO:0000256" key="5">
    <source>
        <dbReference type="ARBA" id="ARBA00022737"/>
    </source>
</evidence>
<gene>
    <name evidence="13" type="ORF">ACAOBT_LOCUS29761</name>
</gene>
<dbReference type="PANTHER" id="PTHR45618">
    <property type="entry name" value="MITOCHONDRIAL DICARBOXYLATE CARRIER-RELATED"/>
    <property type="match status" value="1"/>
</dbReference>
<dbReference type="EMBL" id="CAKOFQ010007759">
    <property type="protein sequence ID" value="CAH2007643.1"/>
    <property type="molecule type" value="Genomic_DNA"/>
</dbReference>
<name>A0A9P0Q3M7_ACAOB</name>
<feature type="repeat" description="Solcar" evidence="10">
    <location>
        <begin position="10"/>
        <end position="106"/>
    </location>
</feature>
<evidence type="ECO:0000256" key="1">
    <source>
        <dbReference type="ARBA" id="ARBA00004448"/>
    </source>
</evidence>
<keyword evidence="8" id="KW-0496">Mitochondrion</keyword>
<evidence type="ECO:0000256" key="9">
    <source>
        <dbReference type="ARBA" id="ARBA00023136"/>
    </source>
</evidence>
<comment type="subcellular location">
    <subcellularLocation>
        <location evidence="1">Mitochondrion inner membrane</location>
        <topology evidence="1">Multi-pass membrane protein</topology>
    </subcellularLocation>
</comment>
<dbReference type="SUPFAM" id="SSF103506">
    <property type="entry name" value="Mitochondrial carrier"/>
    <property type="match status" value="1"/>
</dbReference>
<evidence type="ECO:0000256" key="7">
    <source>
        <dbReference type="ARBA" id="ARBA00022989"/>
    </source>
</evidence>
<proteinExistence type="inferred from homology"/>
<comment type="caution">
    <text evidence="13">The sequence shown here is derived from an EMBL/GenBank/DDBJ whole genome shotgun (WGS) entry which is preliminary data.</text>
</comment>
<keyword evidence="4 10" id="KW-0812">Transmembrane</keyword>
<dbReference type="OrthoDB" id="756301at2759"/>
<dbReference type="FunFam" id="1.50.40.10:FF:000062">
    <property type="entry name" value="mitochondrial uncoupling protein 3"/>
    <property type="match status" value="1"/>
</dbReference>
<dbReference type="Pfam" id="PF00153">
    <property type="entry name" value="Mito_carr"/>
    <property type="match status" value="3"/>
</dbReference>
<dbReference type="InterPro" id="IPR023395">
    <property type="entry name" value="MCP_dom_sf"/>
</dbReference>
<dbReference type="InterPro" id="IPR050391">
    <property type="entry name" value="Mito_Metabolite_Transporter"/>
</dbReference>
<evidence type="ECO:0000256" key="12">
    <source>
        <dbReference type="SAM" id="Phobius"/>
    </source>
</evidence>
<comment type="similarity">
    <text evidence="2 11">Belongs to the mitochondrial carrier (TC 2.A.29) family.</text>
</comment>
<evidence type="ECO:0000256" key="4">
    <source>
        <dbReference type="ARBA" id="ARBA00022692"/>
    </source>
</evidence>
<keyword evidence="14" id="KW-1185">Reference proteome</keyword>
<evidence type="ECO:0000256" key="6">
    <source>
        <dbReference type="ARBA" id="ARBA00022792"/>
    </source>
</evidence>
<keyword evidence="5" id="KW-0677">Repeat</keyword>
<dbReference type="GO" id="GO:0005743">
    <property type="term" value="C:mitochondrial inner membrane"/>
    <property type="evidence" value="ECO:0007669"/>
    <property type="project" value="UniProtKB-SubCell"/>
</dbReference>
<keyword evidence="9 10" id="KW-0472">Membrane</keyword>
<dbReference type="AlphaFoldDB" id="A0A9P0Q3M7"/>
<accession>A0A9P0Q3M7</accession>
<dbReference type="Proteomes" id="UP001152888">
    <property type="component" value="Unassembled WGS sequence"/>
</dbReference>
<evidence type="ECO:0000256" key="3">
    <source>
        <dbReference type="ARBA" id="ARBA00022448"/>
    </source>
</evidence>
<feature type="transmembrane region" description="Helical" evidence="12">
    <location>
        <begin position="222"/>
        <end position="241"/>
    </location>
</feature>
<dbReference type="InterPro" id="IPR018108">
    <property type="entry name" value="MCP_transmembrane"/>
</dbReference>
<feature type="repeat" description="Solcar" evidence="10">
    <location>
        <begin position="119"/>
        <end position="211"/>
    </location>
</feature>
<protein>
    <recommendedName>
        <fullName evidence="15">Mitochondrial uncoupling protein 4</fullName>
    </recommendedName>
</protein>
<organism evidence="13 14">
    <name type="scientific">Acanthoscelides obtectus</name>
    <name type="common">Bean weevil</name>
    <name type="synonym">Bruchus obtectus</name>
    <dbReference type="NCBI Taxonomy" id="200917"/>
    <lineage>
        <taxon>Eukaryota</taxon>
        <taxon>Metazoa</taxon>
        <taxon>Ecdysozoa</taxon>
        <taxon>Arthropoda</taxon>
        <taxon>Hexapoda</taxon>
        <taxon>Insecta</taxon>
        <taxon>Pterygota</taxon>
        <taxon>Neoptera</taxon>
        <taxon>Endopterygota</taxon>
        <taxon>Coleoptera</taxon>
        <taxon>Polyphaga</taxon>
        <taxon>Cucujiformia</taxon>
        <taxon>Chrysomeloidea</taxon>
        <taxon>Chrysomelidae</taxon>
        <taxon>Bruchinae</taxon>
        <taxon>Bruchini</taxon>
        <taxon>Acanthoscelides</taxon>
    </lineage>
</organism>
<evidence type="ECO:0000256" key="2">
    <source>
        <dbReference type="ARBA" id="ARBA00006375"/>
    </source>
</evidence>
<reference evidence="13" key="1">
    <citation type="submission" date="2022-03" db="EMBL/GenBank/DDBJ databases">
        <authorList>
            <person name="Sayadi A."/>
        </authorList>
    </citation>
    <scope>NUCLEOTIDE SEQUENCE</scope>
</reference>
<evidence type="ECO:0000256" key="11">
    <source>
        <dbReference type="RuleBase" id="RU000488"/>
    </source>
</evidence>
<evidence type="ECO:0000313" key="14">
    <source>
        <dbReference type="Proteomes" id="UP001152888"/>
    </source>
</evidence>
<feature type="repeat" description="Solcar" evidence="10">
    <location>
        <begin position="220"/>
        <end position="311"/>
    </location>
</feature>
<keyword evidence="6" id="KW-0999">Mitochondrion inner membrane</keyword>
<keyword evidence="7 12" id="KW-1133">Transmembrane helix</keyword>
<evidence type="ECO:0000313" key="13">
    <source>
        <dbReference type="EMBL" id="CAH2007643.1"/>
    </source>
</evidence>
<evidence type="ECO:0000256" key="8">
    <source>
        <dbReference type="ARBA" id="ARBA00023128"/>
    </source>
</evidence>
<evidence type="ECO:0000256" key="10">
    <source>
        <dbReference type="PROSITE-ProRule" id="PRU00282"/>
    </source>
</evidence>